<dbReference type="RefSeq" id="WP_076706191.1">
    <property type="nucleotide sequence ID" value="NZ_CP015095.1"/>
</dbReference>
<reference evidence="1 2" key="1">
    <citation type="submission" date="2016-04" db="EMBL/GenBank/DDBJ databases">
        <title>Deep-sea bacteria in the southern Pacific.</title>
        <authorList>
            <person name="Tang K."/>
        </authorList>
    </citation>
    <scope>NUCLEOTIDE SEQUENCE [LARGE SCALE GENOMIC DNA]</scope>
    <source>
        <strain evidence="1 2">JLT2014</strain>
        <plasmid evidence="2">ppaby4</plasmid>
    </source>
</reference>
<sequence>MIAAFRNRIDAFLGRGAHSTSVPVMDGPLQPNHALDHAELFLNAEGVDNLVDLGGALGFSSGARLMRAAGGTAEEIASFEADIACLASDGAGALAVGLDGAGIVLQGGAHDGRRIEALGGAKLICPTAALFLDPDTLIVAVGSEQHARTEWKRDLMALGQSGSVWRVDLGSGSEDCLARGMGFPYGLAADGDGIVVSEAWRHRLVRLGKSGAGAVTPVLANLPGYPARLAPAHGSGYWMAVFAPRNQLVEFVLRETRFRQDMTAQVAPEFWIAPALSSGDSYREPLQGGAVKQMGILKPWAPVWSYGLVVRLDADFQPVASWHSRADGKRHGVTSVCEHGGRLAVAAKGPGELLLMDEVTITGEVV</sequence>
<name>A0A1P8V0U3_9RHOB</name>
<dbReference type="OrthoDB" id="8872498at2"/>
<evidence type="ECO:0000313" key="1">
    <source>
        <dbReference type="EMBL" id="APZ55247.1"/>
    </source>
</evidence>
<dbReference type="GO" id="GO:0016787">
    <property type="term" value="F:hydrolase activity"/>
    <property type="evidence" value="ECO:0007669"/>
    <property type="project" value="TreeGrafter"/>
</dbReference>
<gene>
    <name evidence="1" type="ORF">Ga0080574_TMP4965</name>
</gene>
<protein>
    <recommendedName>
        <fullName evidence="3">Strictosidine synthase</fullName>
    </recommendedName>
</protein>
<dbReference type="PANTHER" id="PTHR10426">
    <property type="entry name" value="STRICTOSIDINE SYNTHASE-RELATED"/>
    <property type="match status" value="1"/>
</dbReference>
<proteinExistence type="predicted"/>
<accession>A0A1P8V0U3</accession>
<organism evidence="1 2">
    <name type="scientific">Salipiger abyssi</name>
    <dbReference type="NCBI Taxonomy" id="1250539"/>
    <lineage>
        <taxon>Bacteria</taxon>
        <taxon>Pseudomonadati</taxon>
        <taxon>Pseudomonadota</taxon>
        <taxon>Alphaproteobacteria</taxon>
        <taxon>Rhodobacterales</taxon>
        <taxon>Roseobacteraceae</taxon>
        <taxon>Salipiger</taxon>
    </lineage>
</organism>
<dbReference type="Gene3D" id="2.120.10.30">
    <property type="entry name" value="TolB, C-terminal domain"/>
    <property type="match status" value="1"/>
</dbReference>
<evidence type="ECO:0008006" key="3">
    <source>
        <dbReference type="Google" id="ProtNLM"/>
    </source>
</evidence>
<dbReference type="PANTHER" id="PTHR10426:SF88">
    <property type="entry name" value="ADIPOCYTE PLASMA MEMBRANE-ASSOCIATED PROTEIN HEMOMUCIN-RELATED"/>
    <property type="match status" value="1"/>
</dbReference>
<geneLocation type="plasmid" evidence="2">
    <name>ppaby4</name>
</geneLocation>
<evidence type="ECO:0000313" key="2">
    <source>
        <dbReference type="Proteomes" id="UP000187059"/>
    </source>
</evidence>
<keyword evidence="2" id="KW-1185">Reference proteome</keyword>
<dbReference type="KEGG" id="paby:Ga0080574_TMP4965"/>
<dbReference type="InterPro" id="IPR011042">
    <property type="entry name" value="6-blade_b-propeller_TolB-like"/>
</dbReference>
<dbReference type="Proteomes" id="UP000187059">
    <property type="component" value="Plasmid pPABY4"/>
</dbReference>
<dbReference type="SUPFAM" id="SSF63829">
    <property type="entry name" value="Calcium-dependent phosphotriesterase"/>
    <property type="match status" value="1"/>
</dbReference>
<dbReference type="EMBL" id="CP015095">
    <property type="protein sequence ID" value="APZ55247.1"/>
    <property type="molecule type" value="Genomic_DNA"/>
</dbReference>
<dbReference type="AlphaFoldDB" id="A0A1P8V0U3"/>
<keyword evidence="1" id="KW-0614">Plasmid</keyword>